<dbReference type="EMBL" id="JABFRW010000076">
    <property type="protein sequence ID" value="NOT33867.1"/>
    <property type="molecule type" value="Genomic_DNA"/>
</dbReference>
<evidence type="ECO:0000256" key="1">
    <source>
        <dbReference type="ARBA" id="ARBA00008635"/>
    </source>
</evidence>
<feature type="binding site" evidence="3">
    <location>
        <position position="167"/>
    </location>
    <ligand>
        <name>a divalent metal cation</name>
        <dbReference type="ChEBI" id="CHEBI:60240"/>
    </ligand>
</feature>
<name>A0A849SM14_UNCEI</name>
<reference evidence="4 5" key="1">
    <citation type="submission" date="2020-04" db="EMBL/GenBank/DDBJ databases">
        <title>Metagenomic profiling of ammonia- and methane-oxidizing microorganisms in a Dutch drinking water treatment plant.</title>
        <authorList>
            <person name="Poghosyan L."/>
            <person name="Leucker S."/>
        </authorList>
    </citation>
    <scope>NUCLEOTIDE SEQUENCE [LARGE SCALE GENOMIC DNA]</scope>
    <source>
        <strain evidence="4">S-RSF-IL-03</strain>
    </source>
</reference>
<organism evidence="4 5">
    <name type="scientific">Eiseniibacteriota bacterium</name>
    <dbReference type="NCBI Taxonomy" id="2212470"/>
    <lineage>
        <taxon>Bacteria</taxon>
        <taxon>Candidatus Eiseniibacteriota</taxon>
    </lineage>
</organism>
<sequence length="186" mass="21121">MSSTRAATIREAARPLSAADFPGTIRSHFPYWDVQFRPFLLDVVTALPVGQFDFKPLPVMMTARQLVLHLAETERWWVSHIVDGESYEDFVVPAPQASEGGVATIEAPDTAALLAILARWHVPTQRWLEQPVGELARTITHRPAGEAERRYSLHYILQRVQEHEIHHRAQLVSYLRLMGVEPPPVF</sequence>
<gene>
    <name evidence="4" type="ORF">HOP12_06825</name>
</gene>
<evidence type="ECO:0000256" key="3">
    <source>
        <dbReference type="PIRSR" id="PIRSR607837-1"/>
    </source>
</evidence>
<dbReference type="GO" id="GO:0046872">
    <property type="term" value="F:metal ion binding"/>
    <property type="evidence" value="ECO:0007669"/>
    <property type="project" value="UniProtKB-KW"/>
</dbReference>
<dbReference type="AlphaFoldDB" id="A0A849SM14"/>
<dbReference type="InterPro" id="IPR007837">
    <property type="entry name" value="DinB"/>
</dbReference>
<evidence type="ECO:0000313" key="5">
    <source>
        <dbReference type="Proteomes" id="UP000580839"/>
    </source>
</evidence>
<dbReference type="Pfam" id="PF05163">
    <property type="entry name" value="DinB"/>
    <property type="match status" value="1"/>
</dbReference>
<comment type="similarity">
    <text evidence="1">Belongs to the DinB family.</text>
</comment>
<feature type="binding site" evidence="3">
    <location>
        <position position="69"/>
    </location>
    <ligand>
        <name>a divalent metal cation</name>
        <dbReference type="ChEBI" id="CHEBI:60240"/>
    </ligand>
</feature>
<dbReference type="SUPFAM" id="SSF109854">
    <property type="entry name" value="DinB/YfiT-like putative metalloenzymes"/>
    <property type="match status" value="1"/>
</dbReference>
<dbReference type="Proteomes" id="UP000580839">
    <property type="component" value="Unassembled WGS sequence"/>
</dbReference>
<feature type="binding site" evidence="3">
    <location>
        <position position="163"/>
    </location>
    <ligand>
        <name>a divalent metal cation</name>
        <dbReference type="ChEBI" id="CHEBI:60240"/>
    </ligand>
</feature>
<proteinExistence type="inferred from homology"/>
<evidence type="ECO:0000256" key="2">
    <source>
        <dbReference type="ARBA" id="ARBA00022723"/>
    </source>
</evidence>
<accession>A0A849SM14</accession>
<keyword evidence="2 3" id="KW-0479">Metal-binding</keyword>
<evidence type="ECO:0000313" key="4">
    <source>
        <dbReference type="EMBL" id="NOT33867.1"/>
    </source>
</evidence>
<dbReference type="Gene3D" id="1.20.120.450">
    <property type="entry name" value="dinb family like domain"/>
    <property type="match status" value="1"/>
</dbReference>
<protein>
    <submittedName>
        <fullName evidence="4">DUF664 domain-containing protein</fullName>
    </submittedName>
</protein>
<comment type="caution">
    <text evidence="4">The sequence shown here is derived from an EMBL/GenBank/DDBJ whole genome shotgun (WGS) entry which is preliminary data.</text>
</comment>
<dbReference type="InterPro" id="IPR034660">
    <property type="entry name" value="DinB/YfiT-like"/>
</dbReference>